<accession>A0A9J7J1S9</accession>
<evidence type="ECO:0000313" key="7">
    <source>
        <dbReference type="RefSeq" id="XP_022831335.1"/>
    </source>
</evidence>
<dbReference type="GO" id="GO:0008270">
    <property type="term" value="F:zinc ion binding"/>
    <property type="evidence" value="ECO:0007669"/>
    <property type="project" value="UniProtKB-KW"/>
</dbReference>
<dbReference type="Pfam" id="PF10551">
    <property type="entry name" value="MULE"/>
    <property type="match status" value="1"/>
</dbReference>
<dbReference type="Gene3D" id="2.20.25.240">
    <property type="match status" value="1"/>
</dbReference>
<evidence type="ECO:0000256" key="1">
    <source>
        <dbReference type="ARBA" id="ARBA00022723"/>
    </source>
</evidence>
<gene>
    <name evidence="7" type="primary">LOC111359874</name>
</gene>
<proteinExistence type="predicted"/>
<dbReference type="GeneID" id="111359874"/>
<dbReference type="OrthoDB" id="10029846at2759"/>
<dbReference type="InterPro" id="IPR007588">
    <property type="entry name" value="Znf_FLYWCH"/>
</dbReference>
<evidence type="ECO:0000313" key="6">
    <source>
        <dbReference type="Proteomes" id="UP000301870"/>
    </source>
</evidence>
<organism evidence="6 7">
    <name type="scientific">Spodoptera litura</name>
    <name type="common">Asian cotton leafworm</name>
    <dbReference type="NCBI Taxonomy" id="69820"/>
    <lineage>
        <taxon>Eukaryota</taxon>
        <taxon>Metazoa</taxon>
        <taxon>Ecdysozoa</taxon>
        <taxon>Arthropoda</taxon>
        <taxon>Hexapoda</taxon>
        <taxon>Insecta</taxon>
        <taxon>Pterygota</taxon>
        <taxon>Neoptera</taxon>
        <taxon>Endopterygota</taxon>
        <taxon>Lepidoptera</taxon>
        <taxon>Glossata</taxon>
        <taxon>Ditrysia</taxon>
        <taxon>Noctuoidea</taxon>
        <taxon>Noctuidae</taxon>
        <taxon>Amphipyrinae</taxon>
        <taxon>Spodoptera</taxon>
    </lineage>
</organism>
<dbReference type="Proteomes" id="UP000301870">
    <property type="component" value="Chromosome 29"/>
</dbReference>
<evidence type="ECO:0000256" key="3">
    <source>
        <dbReference type="ARBA" id="ARBA00022833"/>
    </source>
</evidence>
<dbReference type="RefSeq" id="XP_022831335.1">
    <property type="nucleotide sequence ID" value="XM_022975567.1"/>
</dbReference>
<evidence type="ECO:0000259" key="5">
    <source>
        <dbReference type="Pfam" id="PF10551"/>
    </source>
</evidence>
<keyword evidence="3" id="KW-0862">Zinc</keyword>
<dbReference type="PANTHER" id="PTHR47160:SF10">
    <property type="entry name" value="MULE TRANSPOSASE DOMAIN-CONTAINING PROTEIN"/>
    <property type="match status" value="1"/>
</dbReference>
<keyword evidence="1" id="KW-0479">Metal-binding</keyword>
<name>A0A9J7J1S9_SPOLT</name>
<dbReference type="InterPro" id="IPR018289">
    <property type="entry name" value="MULE_transposase_dom"/>
</dbReference>
<dbReference type="KEGG" id="sliu:111359874"/>
<keyword evidence="2" id="KW-0863">Zinc-finger</keyword>
<dbReference type="AlphaFoldDB" id="A0A9J7J1S9"/>
<evidence type="ECO:0000259" key="4">
    <source>
        <dbReference type="Pfam" id="PF04500"/>
    </source>
</evidence>
<feature type="domain" description="MULE transposase" evidence="5">
    <location>
        <begin position="212"/>
        <end position="307"/>
    </location>
</feature>
<keyword evidence="6" id="KW-1185">Reference proteome</keyword>
<evidence type="ECO:0000256" key="2">
    <source>
        <dbReference type="ARBA" id="ARBA00022771"/>
    </source>
</evidence>
<dbReference type="Pfam" id="PF04500">
    <property type="entry name" value="FLYWCH"/>
    <property type="match status" value="1"/>
</dbReference>
<sequence>MLWICSYQFTTNWHTVCQRVLKMHQNRDNDLRYVESQRGRKLLLYNGFQFHKKYDNKDGSVMWRCTKAPACFGSVRVLNEAVQKENPHSCDRSEITNVVKEALHNLKDRVKSLQGEPISTVYQETLLSLHERGLNLVTNLPEFKNIKTGLYNARNKSHGVKKTTFKNGAEVEIPGTYQDFLLFDYQENETRIIGFASQEGRQRMATIRDFYADGTFKCCIKPFYQLYVIHGDLSNDSENSYIIPLVYVLLMSKKEKTYTTMFRLIKAQIPNWNPKKIVIDFEKAVMNSIQTVLPNTEIKGCYFHFCQALVKRAKQLKVTKNRNQLKHLALCLALPLLPEHLIDDAYLYIMEDCPRENNITKFNDYLVKTWLEGGKFPTHIWNVCGQKNRTTNALESWHATINRFIPNKKINMLKLLHVLKRDALLQNASMLQRQNGASTSSSANGKENEDRINRAIQELVDQKIVLGHCLEKLAPFIYFKV</sequence>
<protein>
    <submittedName>
        <fullName evidence="7">Uncharacterized protein LOC111359874</fullName>
    </submittedName>
</protein>
<dbReference type="PANTHER" id="PTHR47160">
    <property type="entry name" value="PUTATIVE-RELATED"/>
    <property type="match status" value="1"/>
</dbReference>
<feature type="domain" description="FLYWCH-type" evidence="4">
    <location>
        <begin position="33"/>
        <end position="70"/>
    </location>
</feature>
<reference evidence="7" key="1">
    <citation type="submission" date="2025-08" db="UniProtKB">
        <authorList>
            <consortium name="RefSeq"/>
        </authorList>
    </citation>
    <scope>IDENTIFICATION</scope>
    <source>
        <strain evidence="7">Ishihara</strain>
        <tissue evidence="7">Whole body</tissue>
    </source>
</reference>